<dbReference type="Proteomes" id="UP001528823">
    <property type="component" value="Unassembled WGS sequence"/>
</dbReference>
<dbReference type="Gene3D" id="3.40.390.10">
    <property type="entry name" value="Collagenase (Catalytic Domain)"/>
    <property type="match status" value="1"/>
</dbReference>
<evidence type="ECO:0000313" key="4">
    <source>
        <dbReference type="EMBL" id="MDE1465186.1"/>
    </source>
</evidence>
<reference evidence="4 5" key="1">
    <citation type="submission" date="2022-11" db="EMBL/GenBank/DDBJ databases">
        <title>Spartinivicinus poritis sp. nov., isolated from scleractinian coral Porites lutea.</title>
        <authorList>
            <person name="Zhang G."/>
            <person name="Cai L."/>
            <person name="Wei Q."/>
        </authorList>
    </citation>
    <scope>NUCLEOTIDE SEQUENCE [LARGE SCALE GENOMIC DNA]</scope>
    <source>
        <strain evidence="4 5">A2-2</strain>
    </source>
</reference>
<dbReference type="Pfam" id="PF02018">
    <property type="entry name" value="CBM_4_9"/>
    <property type="match status" value="1"/>
</dbReference>
<accession>A0ABT5UFN1</accession>
<protein>
    <submittedName>
        <fullName evidence="4">M12 family metallo-peptidase</fullName>
    </submittedName>
</protein>
<evidence type="ECO:0000259" key="3">
    <source>
        <dbReference type="Pfam" id="PF02018"/>
    </source>
</evidence>
<keyword evidence="2" id="KW-0732">Signal</keyword>
<dbReference type="InterPro" id="IPR003305">
    <property type="entry name" value="CenC_carb-bd"/>
</dbReference>
<dbReference type="InterPro" id="IPR008979">
    <property type="entry name" value="Galactose-bd-like_sf"/>
</dbReference>
<dbReference type="SUPFAM" id="SSF55486">
    <property type="entry name" value="Metalloproteases ('zincins'), catalytic domain"/>
    <property type="match status" value="1"/>
</dbReference>
<evidence type="ECO:0000256" key="1">
    <source>
        <dbReference type="ARBA" id="ARBA00022801"/>
    </source>
</evidence>
<keyword evidence="1" id="KW-0378">Hydrolase</keyword>
<name>A0ABT5UFN1_9GAMM</name>
<dbReference type="EMBL" id="JAPMOU010000054">
    <property type="protein sequence ID" value="MDE1465186.1"/>
    <property type="molecule type" value="Genomic_DNA"/>
</dbReference>
<comment type="caution">
    <text evidence="4">The sequence shown here is derived from an EMBL/GenBank/DDBJ whole genome shotgun (WGS) entry which is preliminary data.</text>
</comment>
<sequence>MSISNQAKKIGLGLAFTGIALSVNAAPKNLDMLILYTPEALQTIEGRDINARVNIFIEYFNRTLKNSNVDFRARVVHSQSVNWLGDLNGAYDANLRAVTNDDRVSQLRDKYGADIVSVVYKNPPRQSCGLGWIASGKNGSFNYWAAKGDSGFNLSAVNCYDYIIAHETGHNMGLRHSIPQDDQQGYSFPNNHWGTFKYSRGYGEYNNFHTPMAYPSAYGAPWNSVQPIFSNPRKNICGGQLGTNRACGQAGMADAAGALKQMSSQILSYRPTRVAETTTKTTITTRTTTPTEPTQPIKPVKLNMVSDFSNVNHGWKSMYSNINLGSDHRNRNNNVLYVQQANYYWAGAYKNVTETIKGGSSYDISLDAWIFENKPVHAYLYVVYDNNKTDWIQVINYNVPSWRWTTLNNQINIAKGQVKRAELYLYAPGSNYFVDNIRLAQR</sequence>
<organism evidence="4 5">
    <name type="scientific">Spartinivicinus poritis</name>
    <dbReference type="NCBI Taxonomy" id="2994640"/>
    <lineage>
        <taxon>Bacteria</taxon>
        <taxon>Pseudomonadati</taxon>
        <taxon>Pseudomonadota</taxon>
        <taxon>Gammaproteobacteria</taxon>
        <taxon>Oceanospirillales</taxon>
        <taxon>Zooshikellaceae</taxon>
        <taxon>Spartinivicinus</taxon>
    </lineage>
</organism>
<dbReference type="RefSeq" id="WP_274691497.1">
    <property type="nucleotide sequence ID" value="NZ_JAPMOU010000054.1"/>
</dbReference>
<keyword evidence="5" id="KW-1185">Reference proteome</keyword>
<gene>
    <name evidence="4" type="ORF">ORQ98_24795</name>
</gene>
<feature type="signal peptide" evidence="2">
    <location>
        <begin position="1"/>
        <end position="25"/>
    </location>
</feature>
<dbReference type="SUPFAM" id="SSF49785">
    <property type="entry name" value="Galactose-binding domain-like"/>
    <property type="match status" value="1"/>
</dbReference>
<proteinExistence type="predicted"/>
<dbReference type="InterPro" id="IPR024079">
    <property type="entry name" value="MetalloPept_cat_dom_sf"/>
</dbReference>
<dbReference type="Pfam" id="PF13582">
    <property type="entry name" value="Reprolysin_3"/>
    <property type="match status" value="1"/>
</dbReference>
<evidence type="ECO:0000256" key="2">
    <source>
        <dbReference type="SAM" id="SignalP"/>
    </source>
</evidence>
<evidence type="ECO:0000313" key="5">
    <source>
        <dbReference type="Proteomes" id="UP001528823"/>
    </source>
</evidence>
<feature type="domain" description="CBM-cenC" evidence="3">
    <location>
        <begin position="306"/>
        <end position="428"/>
    </location>
</feature>
<dbReference type="Gene3D" id="2.60.120.260">
    <property type="entry name" value="Galactose-binding domain-like"/>
    <property type="match status" value="1"/>
</dbReference>
<feature type="chain" id="PRO_5045210371" evidence="2">
    <location>
        <begin position="26"/>
        <end position="442"/>
    </location>
</feature>